<dbReference type="Pfam" id="PF04542">
    <property type="entry name" value="Sigma70_r2"/>
    <property type="match status" value="1"/>
</dbReference>
<reference evidence="9" key="1">
    <citation type="submission" date="2022-06" db="EMBL/GenBank/DDBJ databases">
        <title>Aquibacillus sp. a new bacterium isolated from soil saline samples.</title>
        <authorList>
            <person name="Galisteo C."/>
            <person name="De La Haba R."/>
            <person name="Sanchez-Porro C."/>
            <person name="Ventosa A."/>
        </authorList>
    </citation>
    <scope>NUCLEOTIDE SEQUENCE</scope>
    <source>
        <strain evidence="9">3ASR75-54</strain>
    </source>
</reference>
<comment type="caution">
    <text evidence="9">The sequence shown here is derived from an EMBL/GenBank/DDBJ whole genome shotgun (WGS) entry which is preliminary data.</text>
</comment>
<evidence type="ECO:0000256" key="4">
    <source>
        <dbReference type="ARBA" id="ARBA00023125"/>
    </source>
</evidence>
<evidence type="ECO:0000256" key="1">
    <source>
        <dbReference type="ARBA" id="ARBA00010641"/>
    </source>
</evidence>
<dbReference type="InterPro" id="IPR039425">
    <property type="entry name" value="RNA_pol_sigma-70-like"/>
</dbReference>
<dbReference type="GO" id="GO:0003677">
    <property type="term" value="F:DNA binding"/>
    <property type="evidence" value="ECO:0007669"/>
    <property type="project" value="UniProtKB-KW"/>
</dbReference>
<dbReference type="RefSeq" id="WP_272444380.1">
    <property type="nucleotide sequence ID" value="NZ_JAMQKC010000001.1"/>
</dbReference>
<dbReference type="CDD" id="cd06171">
    <property type="entry name" value="Sigma70_r4"/>
    <property type="match status" value="1"/>
</dbReference>
<evidence type="ECO:0000259" key="7">
    <source>
        <dbReference type="Pfam" id="PF04542"/>
    </source>
</evidence>
<evidence type="ECO:0000256" key="5">
    <source>
        <dbReference type="ARBA" id="ARBA00023163"/>
    </source>
</evidence>
<keyword evidence="3 6" id="KW-0731">Sigma factor</keyword>
<comment type="similarity">
    <text evidence="1 6">Belongs to the sigma-70 factor family. ECF subfamily.</text>
</comment>
<dbReference type="GO" id="GO:0006950">
    <property type="term" value="P:response to stress"/>
    <property type="evidence" value="ECO:0007669"/>
    <property type="project" value="UniProtKB-ARBA"/>
</dbReference>
<dbReference type="InterPro" id="IPR013324">
    <property type="entry name" value="RNA_pol_sigma_r3/r4-like"/>
</dbReference>
<dbReference type="InterPro" id="IPR013249">
    <property type="entry name" value="RNA_pol_sigma70_r4_t2"/>
</dbReference>
<dbReference type="GO" id="GO:0016987">
    <property type="term" value="F:sigma factor activity"/>
    <property type="evidence" value="ECO:0007669"/>
    <property type="project" value="UniProtKB-KW"/>
</dbReference>
<evidence type="ECO:0000313" key="9">
    <source>
        <dbReference type="EMBL" id="MDC3415413.1"/>
    </source>
</evidence>
<dbReference type="NCBIfam" id="TIGR02937">
    <property type="entry name" value="sigma70-ECF"/>
    <property type="match status" value="1"/>
</dbReference>
<dbReference type="Gene3D" id="1.10.10.10">
    <property type="entry name" value="Winged helix-like DNA-binding domain superfamily/Winged helix DNA-binding domain"/>
    <property type="match status" value="1"/>
</dbReference>
<dbReference type="PANTHER" id="PTHR43133:SF60">
    <property type="entry name" value="RNA POLYMERASE SIGMA FACTOR SIGV"/>
    <property type="match status" value="1"/>
</dbReference>
<accession>A0A9X3WBI6</accession>
<gene>
    <name evidence="9" type="primary">sigX</name>
    <name evidence="9" type="ORF">NC799_00595</name>
</gene>
<feature type="domain" description="RNA polymerase sigma factor 70 region 4 type 2" evidence="8">
    <location>
        <begin position="112"/>
        <end position="163"/>
    </location>
</feature>
<dbReference type="SUPFAM" id="SSF88659">
    <property type="entry name" value="Sigma3 and sigma4 domains of RNA polymerase sigma factors"/>
    <property type="match status" value="1"/>
</dbReference>
<dbReference type="GO" id="GO:0006352">
    <property type="term" value="P:DNA-templated transcription initiation"/>
    <property type="evidence" value="ECO:0007669"/>
    <property type="project" value="InterPro"/>
</dbReference>
<dbReference type="InterPro" id="IPR036388">
    <property type="entry name" value="WH-like_DNA-bd_sf"/>
</dbReference>
<dbReference type="NCBIfam" id="NF007217">
    <property type="entry name" value="PRK09639.1-1"/>
    <property type="match status" value="1"/>
</dbReference>
<keyword evidence="5 6" id="KW-0804">Transcription</keyword>
<sequence>MRAAFDELYENYHKDLFQFVFYMVKDRQQTEDIIQEVYIKVINAYDTFKGESSEKTWLFSIARHVTIDFFRKQQRKRNRIIDFFDWGENGHFIKDEADLPDEVAVMNEEMRLVYQCLDHCSIDQKSVIILRYIQSFSIQETAETLGWTISKVKTTQHRALKTLKRMLADHDRGEGTNVESR</sequence>
<dbReference type="InterPro" id="IPR013325">
    <property type="entry name" value="RNA_pol_sigma_r2"/>
</dbReference>
<evidence type="ECO:0000313" key="10">
    <source>
        <dbReference type="Proteomes" id="UP001145069"/>
    </source>
</evidence>
<dbReference type="InterPro" id="IPR007627">
    <property type="entry name" value="RNA_pol_sigma70_r2"/>
</dbReference>
<dbReference type="PANTHER" id="PTHR43133">
    <property type="entry name" value="RNA POLYMERASE ECF-TYPE SIGMA FACTO"/>
    <property type="match status" value="1"/>
</dbReference>
<evidence type="ECO:0000256" key="6">
    <source>
        <dbReference type="RuleBase" id="RU000716"/>
    </source>
</evidence>
<proteinExistence type="inferred from homology"/>
<dbReference type="PROSITE" id="PS01063">
    <property type="entry name" value="SIGMA70_ECF"/>
    <property type="match status" value="1"/>
</dbReference>
<protein>
    <recommendedName>
        <fullName evidence="6">RNA polymerase sigma factor</fullName>
    </recommendedName>
</protein>
<name>A0A9X3WBI6_9BACI</name>
<dbReference type="AlphaFoldDB" id="A0A9X3WBI6"/>
<dbReference type="InterPro" id="IPR014284">
    <property type="entry name" value="RNA_pol_sigma-70_dom"/>
</dbReference>
<evidence type="ECO:0000259" key="8">
    <source>
        <dbReference type="Pfam" id="PF08281"/>
    </source>
</evidence>
<keyword evidence="10" id="KW-1185">Reference proteome</keyword>
<dbReference type="Gene3D" id="1.10.1740.10">
    <property type="match status" value="1"/>
</dbReference>
<organism evidence="9 10">
    <name type="scientific">Aquibacillus salsiterrae</name>
    <dbReference type="NCBI Taxonomy" id="2950439"/>
    <lineage>
        <taxon>Bacteria</taxon>
        <taxon>Bacillati</taxon>
        <taxon>Bacillota</taxon>
        <taxon>Bacilli</taxon>
        <taxon>Bacillales</taxon>
        <taxon>Bacillaceae</taxon>
        <taxon>Aquibacillus</taxon>
    </lineage>
</organism>
<keyword evidence="2 6" id="KW-0805">Transcription regulation</keyword>
<dbReference type="EMBL" id="JAMQKC010000001">
    <property type="protein sequence ID" value="MDC3415413.1"/>
    <property type="molecule type" value="Genomic_DNA"/>
</dbReference>
<dbReference type="SUPFAM" id="SSF88946">
    <property type="entry name" value="Sigma2 domain of RNA polymerase sigma factors"/>
    <property type="match status" value="1"/>
</dbReference>
<dbReference type="Pfam" id="PF08281">
    <property type="entry name" value="Sigma70_r4_2"/>
    <property type="match status" value="1"/>
</dbReference>
<evidence type="ECO:0000256" key="3">
    <source>
        <dbReference type="ARBA" id="ARBA00023082"/>
    </source>
</evidence>
<feature type="domain" description="RNA polymerase sigma-70 region 2" evidence="7">
    <location>
        <begin position="8"/>
        <end position="75"/>
    </location>
</feature>
<evidence type="ECO:0000256" key="2">
    <source>
        <dbReference type="ARBA" id="ARBA00023015"/>
    </source>
</evidence>
<dbReference type="InterPro" id="IPR000838">
    <property type="entry name" value="RNA_pol_sigma70_ECF_CS"/>
</dbReference>
<dbReference type="Proteomes" id="UP001145069">
    <property type="component" value="Unassembled WGS sequence"/>
</dbReference>
<keyword evidence="4 6" id="KW-0238">DNA-binding</keyword>